<feature type="transmembrane region" description="Helical" evidence="1">
    <location>
        <begin position="106"/>
        <end position="128"/>
    </location>
</feature>
<accession>A0ABV1XI41</accession>
<keyword evidence="1" id="KW-1133">Transmembrane helix</keyword>
<gene>
    <name evidence="2" type="ORF">ABT384_00630</name>
</gene>
<keyword evidence="1" id="KW-0812">Transmembrane</keyword>
<dbReference type="Proteomes" id="UP001486207">
    <property type="component" value="Unassembled WGS sequence"/>
</dbReference>
<evidence type="ECO:0000313" key="3">
    <source>
        <dbReference type="Proteomes" id="UP001486207"/>
    </source>
</evidence>
<evidence type="ECO:0000256" key="1">
    <source>
        <dbReference type="SAM" id="Phobius"/>
    </source>
</evidence>
<evidence type="ECO:0008006" key="4">
    <source>
        <dbReference type="Google" id="ProtNLM"/>
    </source>
</evidence>
<feature type="transmembrane region" description="Helical" evidence="1">
    <location>
        <begin position="33"/>
        <end position="52"/>
    </location>
</feature>
<protein>
    <recommendedName>
        <fullName evidence="4">Integral membrane protein</fullName>
    </recommendedName>
</protein>
<dbReference type="RefSeq" id="WP_190069077.1">
    <property type="nucleotide sequence ID" value="NZ_BNBM01000002.1"/>
</dbReference>
<comment type="caution">
    <text evidence="2">The sequence shown here is derived from an EMBL/GenBank/DDBJ whole genome shotgun (WGS) entry which is preliminary data.</text>
</comment>
<keyword evidence="1" id="KW-0472">Membrane</keyword>
<sequence>MLFSEVMLRLGTAAAGVGSVVLAVHVDDPVMRLLAGLLAVMFLGPLAMLLVADVREWLGRPPPEVDPGGRPGAVEWGFVVVFDGVVAGFVYAGVLEVRRGGSSELLATGLMVGVVVLLLTLGVVGRWWRHRRG</sequence>
<feature type="transmembrane region" description="Helical" evidence="1">
    <location>
        <begin position="73"/>
        <end position="94"/>
    </location>
</feature>
<dbReference type="EMBL" id="JBEPFB010000001">
    <property type="protein sequence ID" value="MER7371155.1"/>
    <property type="molecule type" value="Genomic_DNA"/>
</dbReference>
<organism evidence="2 3">
    <name type="scientific">Streptomyces lanatus</name>
    <dbReference type="NCBI Taxonomy" id="66900"/>
    <lineage>
        <taxon>Bacteria</taxon>
        <taxon>Bacillati</taxon>
        <taxon>Actinomycetota</taxon>
        <taxon>Actinomycetes</taxon>
        <taxon>Kitasatosporales</taxon>
        <taxon>Streptomycetaceae</taxon>
        <taxon>Streptomyces</taxon>
    </lineage>
</organism>
<name>A0ABV1XI41_9ACTN</name>
<keyword evidence="3" id="KW-1185">Reference proteome</keyword>
<proteinExistence type="predicted"/>
<evidence type="ECO:0000313" key="2">
    <source>
        <dbReference type="EMBL" id="MER7371155.1"/>
    </source>
</evidence>
<reference evidence="2 3" key="1">
    <citation type="submission" date="2024-06" db="EMBL/GenBank/DDBJ databases">
        <title>The Natural Products Discovery Center: Release of the First 8490 Sequenced Strains for Exploring Actinobacteria Biosynthetic Diversity.</title>
        <authorList>
            <person name="Kalkreuter E."/>
            <person name="Kautsar S.A."/>
            <person name="Yang D."/>
            <person name="Bader C.D."/>
            <person name="Teijaro C.N."/>
            <person name="Fluegel L."/>
            <person name="Davis C.M."/>
            <person name="Simpson J.R."/>
            <person name="Lauterbach L."/>
            <person name="Steele A.D."/>
            <person name="Gui C."/>
            <person name="Meng S."/>
            <person name="Li G."/>
            <person name="Viehrig K."/>
            <person name="Ye F."/>
            <person name="Su P."/>
            <person name="Kiefer A.F."/>
            <person name="Nichols A."/>
            <person name="Cepeda A.J."/>
            <person name="Yan W."/>
            <person name="Fan B."/>
            <person name="Jiang Y."/>
            <person name="Adhikari A."/>
            <person name="Zheng C.-J."/>
            <person name="Schuster L."/>
            <person name="Cowan T.M."/>
            <person name="Smanski M.J."/>
            <person name="Chevrette M.G."/>
            <person name="De Carvalho L.P.S."/>
            <person name="Shen B."/>
        </authorList>
    </citation>
    <scope>NUCLEOTIDE SEQUENCE [LARGE SCALE GENOMIC DNA]</scope>
    <source>
        <strain evidence="2 3">NPDC000155</strain>
    </source>
</reference>